<feature type="compositionally biased region" description="Basic and acidic residues" evidence="1">
    <location>
        <begin position="421"/>
        <end position="434"/>
    </location>
</feature>
<name>A0ABP0KET1_9DINO</name>
<evidence type="ECO:0000256" key="2">
    <source>
        <dbReference type="SAM" id="SignalP"/>
    </source>
</evidence>
<dbReference type="Gene3D" id="3.30.70.1430">
    <property type="entry name" value="Multidrug efflux transporter AcrB pore domain"/>
    <property type="match status" value="1"/>
</dbReference>
<dbReference type="InterPro" id="IPR027463">
    <property type="entry name" value="AcrB_DN_DC_subdom"/>
</dbReference>
<evidence type="ECO:0000313" key="8">
    <source>
        <dbReference type="Proteomes" id="UP001642464"/>
    </source>
</evidence>
<dbReference type="Gene3D" id="1.10.287.470">
    <property type="entry name" value="Helix hairpin bin"/>
    <property type="match status" value="1"/>
</dbReference>
<dbReference type="InterPro" id="IPR058647">
    <property type="entry name" value="BSH_CzcB-like"/>
</dbReference>
<dbReference type="PANTHER" id="PTHR32063:SF24">
    <property type="entry name" value="CATION EFFLUX SYSTEM (ACRB_ACRD_ACRF FAMILY)"/>
    <property type="match status" value="1"/>
</dbReference>
<organism evidence="7 8">
    <name type="scientific">Durusdinium trenchii</name>
    <dbReference type="NCBI Taxonomy" id="1381693"/>
    <lineage>
        <taxon>Eukaryota</taxon>
        <taxon>Sar</taxon>
        <taxon>Alveolata</taxon>
        <taxon>Dinophyceae</taxon>
        <taxon>Suessiales</taxon>
        <taxon>Symbiodiniaceae</taxon>
        <taxon>Durusdinium</taxon>
    </lineage>
</organism>
<evidence type="ECO:0000256" key="1">
    <source>
        <dbReference type="SAM" id="MobiDB-lite"/>
    </source>
</evidence>
<dbReference type="InterPro" id="IPR006143">
    <property type="entry name" value="RND_pump_MFP"/>
</dbReference>
<feature type="non-terminal residue" evidence="7">
    <location>
        <position position="1093"/>
    </location>
</feature>
<evidence type="ECO:0000259" key="6">
    <source>
        <dbReference type="Pfam" id="PF25975"/>
    </source>
</evidence>
<dbReference type="Proteomes" id="UP001642464">
    <property type="component" value="Unassembled WGS sequence"/>
</dbReference>
<dbReference type="Gene3D" id="3.30.70.1320">
    <property type="entry name" value="Multidrug efflux transporter AcrB pore domain like"/>
    <property type="match status" value="1"/>
</dbReference>
<evidence type="ECO:0000313" key="7">
    <source>
        <dbReference type="EMBL" id="CAK9024577.1"/>
    </source>
</evidence>
<feature type="domain" description="CzcB-like barrel-sandwich hybrid" evidence="5">
    <location>
        <begin position="478"/>
        <end position="632"/>
    </location>
</feature>
<dbReference type="Gene3D" id="3.30.2090.10">
    <property type="entry name" value="Multidrug efflux transporter AcrB TolC docking domain, DN and DC subdomains"/>
    <property type="match status" value="1"/>
</dbReference>
<dbReference type="Pfam" id="PF02321">
    <property type="entry name" value="OEP"/>
    <property type="match status" value="1"/>
</dbReference>
<dbReference type="PANTHER" id="PTHR32063">
    <property type="match status" value="1"/>
</dbReference>
<dbReference type="SUPFAM" id="SSF56954">
    <property type="entry name" value="Outer membrane efflux proteins (OEP)"/>
    <property type="match status" value="1"/>
</dbReference>
<dbReference type="InterPro" id="IPR003423">
    <property type="entry name" value="OMP_efflux"/>
</dbReference>
<evidence type="ECO:0000259" key="3">
    <source>
        <dbReference type="Pfam" id="PF25893"/>
    </source>
</evidence>
<dbReference type="SUPFAM" id="SSF82714">
    <property type="entry name" value="Multidrug efflux transporter AcrB TolC docking domain, DN and DC subdomains"/>
    <property type="match status" value="1"/>
</dbReference>
<dbReference type="EMBL" id="CAXAMM010010934">
    <property type="protein sequence ID" value="CAK9024577.1"/>
    <property type="molecule type" value="Genomic_DNA"/>
</dbReference>
<evidence type="ECO:0000259" key="4">
    <source>
        <dbReference type="Pfam" id="PF25954"/>
    </source>
</evidence>
<protein>
    <submittedName>
        <fullName evidence="7">Protein HelA</fullName>
    </submittedName>
</protein>
<accession>A0ABP0KET1</accession>
<dbReference type="InterPro" id="IPR001036">
    <property type="entry name" value="Acrflvin-R"/>
</dbReference>
<proteinExistence type="predicted"/>
<evidence type="ECO:0000259" key="5">
    <source>
        <dbReference type="Pfam" id="PF25973"/>
    </source>
</evidence>
<dbReference type="InterPro" id="IPR058648">
    <property type="entry name" value="HH_CzcB-like"/>
</dbReference>
<feature type="region of interest" description="Disordered" evidence="1">
    <location>
        <begin position="408"/>
        <end position="434"/>
    </location>
</feature>
<dbReference type="Gene3D" id="2.40.30.170">
    <property type="match status" value="1"/>
</dbReference>
<dbReference type="Pfam" id="PF00873">
    <property type="entry name" value="ACR_tran"/>
    <property type="match status" value="1"/>
</dbReference>
<dbReference type="Pfam" id="PF25893">
    <property type="entry name" value="HH_CzcB"/>
    <property type="match status" value="1"/>
</dbReference>
<keyword evidence="8" id="KW-1185">Reference proteome</keyword>
<feature type="domain" description="CusB-like beta-barrel" evidence="4">
    <location>
        <begin position="635"/>
        <end position="710"/>
    </location>
</feature>
<feature type="domain" description="CzcB-like C-terminal circularly permuted SH3-like" evidence="6">
    <location>
        <begin position="718"/>
        <end position="777"/>
    </location>
</feature>
<dbReference type="Gene3D" id="1.20.1640.10">
    <property type="entry name" value="Multidrug efflux transporter AcrB transmembrane domain"/>
    <property type="match status" value="1"/>
</dbReference>
<dbReference type="Pfam" id="PF25975">
    <property type="entry name" value="CzcB_C"/>
    <property type="match status" value="1"/>
</dbReference>
<dbReference type="Pfam" id="PF25954">
    <property type="entry name" value="Beta-barrel_RND_2"/>
    <property type="match status" value="1"/>
</dbReference>
<dbReference type="SUPFAM" id="SSF111369">
    <property type="entry name" value="HlyD-like secretion proteins"/>
    <property type="match status" value="1"/>
</dbReference>
<feature type="signal peptide" evidence="2">
    <location>
        <begin position="1"/>
        <end position="32"/>
    </location>
</feature>
<dbReference type="NCBIfam" id="TIGR01730">
    <property type="entry name" value="RND_mfp"/>
    <property type="match status" value="1"/>
</dbReference>
<sequence>MKHYSIARLAQPGCGALALILLAIAPIDVAFAQTAANRTIYLSDVLERAVHDNPVVAASLTEVDALRSEASLARRWDNPTLGAEIEDFGGDRSGLSEADTTLSISQTVPLGGDRQWAYRAQNARADAATIEAENARAALLADTARAFVAAYSASQTFMLRQELLETAQRTANAINARVDAGRASPIERRRAEIWVARAFTALEEARQARTGATRNLAAIWAETALVGNFVSPLEELSLTEVSAMTADGVLATNLQLRQLRALSTASRYQVRQEQAESIPDVTIGTSIRRFGGSDEVAYLATIELPIPILNQNRDGIRAALSRENGARLDEEAARRTILGSYARAAARLAYGEGAMDILDLLDIQRTYFDVRIDVISAQTELAEAAIDIDLLAGAPMLHALASANGDDAASHNASAVQPSEADTHEGGGDGHDEHAETASLHLTQAQIDELGISVEPTDLGVVAGIIELPGEVGFNRDRLAHVTPRVSGIVRSVEVTEGDLVQAGDILAVLDSRELANSIADYLAARTRLNLAQRSFDREERLWERQISAEQDFLQAQQALEEARILVRNISQQLDALGISHTQRANLGTPPDRPLTQYEVTAPISGTIIERHAVLGEVVEEGSQPPAFIIADTRSVWIDAAVYGADLGRLRAGAAVTIAPSDGGLPIDSTIAFISPQLGERTRTGRARIIVDDIGDRLRPGTFVTVEAAAANTRPVLRVPVSALQTIDGEQVVFVRTDEGFDVRTVSIGERTDTYAEILSGLQHGEPIAVSGTFTLKAELQKEEFDDGVWTFRSMPVDAFPDVTPTLVQVFTETEGLAPEEVERYVTFPIETSMNGLPRLREVRSTSNFGLSVVNIYFEDGVDIYWARQLVGERLQLAREEIPGGFGDPQMGPITTGLGQILFYFLETSDETLDGVALRTLQDWQVKFDLQTVRGVTEILSLGGYEQQYQINVLPEALLRYQLSIADIISAVETNNANAGAQVLVENSEQYTVRAVGLASGVHDLADIVVAVEDSIPIRIRDVANVEIGGAPRQGLATMNGTGEIVAGLVLKLMGANTNEVISLVHERMERINAALPPGVRAVPYYDQSELVN</sequence>
<dbReference type="InterPro" id="IPR058792">
    <property type="entry name" value="Beta-barrel_RND_2"/>
</dbReference>
<dbReference type="InterPro" id="IPR058649">
    <property type="entry name" value="CzcB_C"/>
</dbReference>
<dbReference type="Gene3D" id="2.40.420.20">
    <property type="match status" value="1"/>
</dbReference>
<dbReference type="Gene3D" id="1.20.1600.10">
    <property type="entry name" value="Outer membrane efflux proteins (OEP)"/>
    <property type="match status" value="1"/>
</dbReference>
<dbReference type="SUPFAM" id="SSF82693">
    <property type="entry name" value="Multidrug efflux transporter AcrB pore domain, PN1, PN2, PC1 and PC2 subdomains"/>
    <property type="match status" value="2"/>
</dbReference>
<comment type="caution">
    <text evidence="7">The sequence shown here is derived from an EMBL/GenBank/DDBJ whole genome shotgun (WGS) entry which is preliminary data.</text>
</comment>
<dbReference type="Pfam" id="PF25973">
    <property type="entry name" value="BSH_CzcB"/>
    <property type="match status" value="1"/>
</dbReference>
<feature type="domain" description="CzcB-like alpha-helical hairpin" evidence="3">
    <location>
        <begin position="520"/>
        <end position="576"/>
    </location>
</feature>
<gene>
    <name evidence="7" type="ORF">SCF082_LOCUS16691</name>
</gene>
<reference evidence="7 8" key="1">
    <citation type="submission" date="2024-02" db="EMBL/GenBank/DDBJ databases">
        <authorList>
            <person name="Chen Y."/>
            <person name="Shah S."/>
            <person name="Dougan E. K."/>
            <person name="Thang M."/>
            <person name="Chan C."/>
        </authorList>
    </citation>
    <scope>NUCLEOTIDE SEQUENCE [LARGE SCALE GENOMIC DNA]</scope>
</reference>
<feature type="chain" id="PRO_5045084647" evidence="2">
    <location>
        <begin position="33"/>
        <end position="1093"/>
    </location>
</feature>
<dbReference type="Gene3D" id="2.40.50.100">
    <property type="match status" value="1"/>
</dbReference>
<keyword evidence="2" id="KW-0732">Signal</keyword>